<sequence length="93" mass="10188">MRAFIPAAVLLAAGGVGYFADDLLHAASAATTAIVARSNCNIKGNISIETGEHIYHVPGQEYYAQTIIRPEYGERWFCSEAEARKAGWRRSKT</sequence>
<protein>
    <recommendedName>
        <fullName evidence="3">Succinoglycan biosynthesis protein exoi</fullName>
    </recommendedName>
</protein>
<accession>A0ABV2D736</accession>
<comment type="caution">
    <text evidence="1">The sequence shown here is derived from an EMBL/GenBank/DDBJ whole genome shotgun (WGS) entry which is preliminary data.</text>
</comment>
<gene>
    <name evidence="1" type="ORF">ABVQ20_02500</name>
</gene>
<evidence type="ECO:0000313" key="2">
    <source>
        <dbReference type="Proteomes" id="UP001548832"/>
    </source>
</evidence>
<reference evidence="1 2" key="1">
    <citation type="submission" date="2024-06" db="EMBL/GenBank/DDBJ databases">
        <authorList>
            <person name="Kim D.-U."/>
        </authorList>
    </citation>
    <scope>NUCLEOTIDE SEQUENCE [LARGE SCALE GENOMIC DNA]</scope>
    <source>
        <strain evidence="1 2">KACC15460</strain>
    </source>
</reference>
<dbReference type="Proteomes" id="UP001548832">
    <property type="component" value="Unassembled WGS sequence"/>
</dbReference>
<keyword evidence="2" id="KW-1185">Reference proteome</keyword>
<dbReference type="RefSeq" id="WP_354457917.1">
    <property type="nucleotide sequence ID" value="NZ_JBEWSZ010000001.1"/>
</dbReference>
<evidence type="ECO:0000313" key="1">
    <source>
        <dbReference type="EMBL" id="MET2825840.1"/>
    </source>
</evidence>
<dbReference type="EMBL" id="JBEWSZ010000001">
    <property type="protein sequence ID" value="MET2825840.1"/>
    <property type="molecule type" value="Genomic_DNA"/>
</dbReference>
<name>A0ABV2D736_9HYPH</name>
<organism evidence="1 2">
    <name type="scientific">Mesorhizobium shangrilense</name>
    <dbReference type="NCBI Taxonomy" id="460060"/>
    <lineage>
        <taxon>Bacteria</taxon>
        <taxon>Pseudomonadati</taxon>
        <taxon>Pseudomonadota</taxon>
        <taxon>Alphaproteobacteria</taxon>
        <taxon>Hyphomicrobiales</taxon>
        <taxon>Phyllobacteriaceae</taxon>
        <taxon>Mesorhizobium</taxon>
    </lineage>
</organism>
<proteinExistence type="predicted"/>
<evidence type="ECO:0008006" key="3">
    <source>
        <dbReference type="Google" id="ProtNLM"/>
    </source>
</evidence>